<dbReference type="OrthoDB" id="9791357at2"/>
<organism evidence="2 3">
    <name type="scientific">Kosmotoga olearia (strain ATCC BAA-1733 / DSM 21960 / TBF 19.5.1)</name>
    <dbReference type="NCBI Taxonomy" id="521045"/>
    <lineage>
        <taxon>Bacteria</taxon>
        <taxon>Thermotogati</taxon>
        <taxon>Thermotogota</taxon>
        <taxon>Thermotogae</taxon>
        <taxon>Kosmotogales</taxon>
        <taxon>Kosmotogaceae</taxon>
        <taxon>Kosmotoga</taxon>
    </lineage>
</organism>
<dbReference type="PIRSF" id="PIRSF005956">
    <property type="entry name" value="BtpA"/>
    <property type="match status" value="1"/>
</dbReference>
<dbReference type="STRING" id="521045.Kole_0161"/>
<reference evidence="2 3" key="1">
    <citation type="submission" date="2009-06" db="EMBL/GenBank/DDBJ databases">
        <title>Complete sequence of Thermotogales bacterium TBF 19.5.1.</title>
        <authorList>
            <consortium name="US DOE Joint Genome Institute"/>
            <person name="Lucas S."/>
            <person name="Copeland A."/>
            <person name="Lapidus A."/>
            <person name="Glavina del Rio T."/>
            <person name="Tice H."/>
            <person name="Bruce D."/>
            <person name="Goodwin L."/>
            <person name="Pitluck S."/>
            <person name="Chertkov O."/>
            <person name="Brettin T."/>
            <person name="Detter J.C."/>
            <person name="Han C."/>
            <person name="Schmutz J."/>
            <person name="Larimer F."/>
            <person name="Land M."/>
            <person name="Hauser L."/>
            <person name="Kyrpides N."/>
            <person name="Ovchinnikova G."/>
            <person name="Noll K."/>
        </authorList>
    </citation>
    <scope>NUCLEOTIDE SEQUENCE [LARGE SCALE GENOMIC DNA]</scope>
    <source>
        <strain evidence="3">ATCC BAA-1733 / DSM 21960 / TBF 19.5.1</strain>
    </source>
</reference>
<evidence type="ECO:0000313" key="2">
    <source>
        <dbReference type="EMBL" id="ACR78887.1"/>
    </source>
</evidence>
<dbReference type="Proteomes" id="UP000002382">
    <property type="component" value="Chromosome"/>
</dbReference>
<evidence type="ECO:0000313" key="3">
    <source>
        <dbReference type="Proteomes" id="UP000002382"/>
    </source>
</evidence>
<dbReference type="PANTHER" id="PTHR21381:SF3">
    <property type="entry name" value="SGC REGION PROTEIN SGCQ-RELATED"/>
    <property type="match status" value="1"/>
</dbReference>
<name>C5CIF3_KOSOT</name>
<dbReference type="eggNOG" id="COG0434">
    <property type="taxonomic scope" value="Bacteria"/>
</dbReference>
<dbReference type="PANTHER" id="PTHR21381">
    <property type="entry name" value="ZGC:162297"/>
    <property type="match status" value="1"/>
</dbReference>
<comment type="similarity">
    <text evidence="1">Belongs to the BtpA family.</text>
</comment>
<dbReference type="InterPro" id="IPR005137">
    <property type="entry name" value="BtpA"/>
</dbReference>
<dbReference type="KEGG" id="kol:Kole_0161"/>
<dbReference type="EMBL" id="CP001634">
    <property type="protein sequence ID" value="ACR78887.1"/>
    <property type="molecule type" value="Genomic_DNA"/>
</dbReference>
<dbReference type="AlphaFoldDB" id="C5CIF3"/>
<dbReference type="Pfam" id="PF03437">
    <property type="entry name" value="BtpA"/>
    <property type="match status" value="1"/>
</dbReference>
<reference evidence="2 3" key="2">
    <citation type="journal article" date="2011" name="J. Bacteriol.">
        <title>Genome Sequence of Kosmotoga olearia Strain TBF 19.5.1, a Thermophilic Bacterium with a Wide Growth Temperature Range, Isolated from the Troll B Oil Platform in the North Sea.</title>
        <authorList>
            <person name="Swithers K.S."/>
            <person name="Dipippo J.L."/>
            <person name="Bruce D.C."/>
            <person name="Detter C."/>
            <person name="Tapia R."/>
            <person name="Han S."/>
            <person name="Goodwin L.A."/>
            <person name="Han J."/>
            <person name="Woyke T."/>
            <person name="Pitluck S."/>
            <person name="Pennacchio L."/>
            <person name="Nolan M."/>
            <person name="Mikhailova N."/>
            <person name="Land M.L."/>
            <person name="Nesbo C.L."/>
            <person name="Gogarten J.P."/>
            <person name="Noll K.M."/>
        </authorList>
    </citation>
    <scope>NUCLEOTIDE SEQUENCE [LARGE SCALE GENOMIC DNA]</scope>
    <source>
        <strain evidence="3">ATCC BAA-1733 / DSM 21960 / TBF 19.5.1</strain>
    </source>
</reference>
<dbReference type="InterPro" id="IPR011060">
    <property type="entry name" value="RibuloseP-bd_barrel"/>
</dbReference>
<proteinExistence type="inferred from homology"/>
<dbReference type="NCBIfam" id="TIGR00259">
    <property type="entry name" value="thylakoid_BtpA"/>
    <property type="match status" value="1"/>
</dbReference>
<keyword evidence="3" id="KW-1185">Reference proteome</keyword>
<evidence type="ECO:0000256" key="1">
    <source>
        <dbReference type="ARBA" id="ARBA00006007"/>
    </source>
</evidence>
<sequence>MATVKEIFGKEKVIIGMVHFPPLPGSPLYDDKKGVEFIVERIKSDLKSLQNGGIDAVMFCNENDRPYKLKVDSATVATMSRAIGEVMDEIRVPFGVDVLWDPFAAIAIAKAVGAKFIREIITGTYVSDMGLWKTEVGEFYRYRKLLDANDIAVFFNISAEFAYNLDRRPLEEIAKSVAFSSLADVILVSGPMTGESPSLDHIKKVKDKVGEKPVFANTGVTKENVREILNIADGAIIGTSLKKDGITRRFWNGSYFNSHR</sequence>
<gene>
    <name evidence="2" type="ordered locus">Kole_0161</name>
</gene>
<dbReference type="HOGENOM" id="CLU_075239_0_0_0"/>
<protein>
    <submittedName>
        <fullName evidence="2">Photosystem I assembly BtpA</fullName>
    </submittedName>
</protein>
<dbReference type="SUPFAM" id="SSF51366">
    <property type="entry name" value="Ribulose-phoshate binding barrel"/>
    <property type="match status" value="1"/>
</dbReference>
<dbReference type="Gene3D" id="3.20.20.70">
    <property type="entry name" value="Aldolase class I"/>
    <property type="match status" value="1"/>
</dbReference>
<dbReference type="RefSeq" id="WP_012744675.1">
    <property type="nucleotide sequence ID" value="NC_012785.1"/>
</dbReference>
<dbReference type="InterPro" id="IPR013785">
    <property type="entry name" value="Aldolase_TIM"/>
</dbReference>
<accession>C5CIF3</accession>